<dbReference type="AlphaFoldDB" id="A0A059DJN3"/>
<gene>
    <name evidence="1" type="ORF">EUGRSUZ_A02715</name>
</gene>
<protein>
    <submittedName>
        <fullName evidence="1">Uncharacterized protein</fullName>
    </submittedName>
</protein>
<dbReference type="Gramene" id="KCW90607">
    <property type="protein sequence ID" value="KCW90607"/>
    <property type="gene ID" value="EUGRSUZ_A02715"/>
</dbReference>
<dbReference type="InParanoid" id="A0A059DJN3"/>
<dbReference type="EMBL" id="KK198753">
    <property type="protein sequence ID" value="KCW90607.1"/>
    <property type="molecule type" value="Genomic_DNA"/>
</dbReference>
<accession>A0A059DJN3</accession>
<organism evidence="1">
    <name type="scientific">Eucalyptus grandis</name>
    <name type="common">Flooded gum</name>
    <dbReference type="NCBI Taxonomy" id="71139"/>
    <lineage>
        <taxon>Eukaryota</taxon>
        <taxon>Viridiplantae</taxon>
        <taxon>Streptophyta</taxon>
        <taxon>Embryophyta</taxon>
        <taxon>Tracheophyta</taxon>
        <taxon>Spermatophyta</taxon>
        <taxon>Magnoliopsida</taxon>
        <taxon>eudicotyledons</taxon>
        <taxon>Gunneridae</taxon>
        <taxon>Pentapetalae</taxon>
        <taxon>rosids</taxon>
        <taxon>malvids</taxon>
        <taxon>Myrtales</taxon>
        <taxon>Myrtaceae</taxon>
        <taxon>Myrtoideae</taxon>
        <taxon>Eucalypteae</taxon>
        <taxon>Eucalyptus</taxon>
    </lineage>
</organism>
<reference evidence="1" key="1">
    <citation type="submission" date="2013-07" db="EMBL/GenBank/DDBJ databases">
        <title>The genome of Eucalyptus grandis.</title>
        <authorList>
            <person name="Schmutz J."/>
            <person name="Hayes R."/>
            <person name="Myburg A."/>
            <person name="Tuskan G."/>
            <person name="Grattapaglia D."/>
            <person name="Rokhsar D.S."/>
        </authorList>
    </citation>
    <scope>NUCLEOTIDE SEQUENCE</scope>
    <source>
        <tissue evidence="1">Leaf extractions</tissue>
    </source>
</reference>
<name>A0A059DJN3_EUCGR</name>
<sequence>MQFSTSICCDRETRQQTPSLFALQVFQSLHFFVLKMSMRASKALTTNPFFVWPARFSEYILFRFKDEYEGL</sequence>
<evidence type="ECO:0000313" key="1">
    <source>
        <dbReference type="EMBL" id="KCW90607.1"/>
    </source>
</evidence>
<proteinExistence type="predicted"/>